<dbReference type="Proteomes" id="UP001302602">
    <property type="component" value="Unassembled WGS sequence"/>
</dbReference>
<accession>A0AAN6TZT4</accession>
<sequence>MALAWMDFHVQKRRDVPIYSLSRRHPSAISSLIDTLDSQPTTPPSLYIDLEGVNLGRHGTIALVEVHVSPLRRTYLIDVHALGGEAFTAPSPTTGRTLQAVLEDEAIPKVFFDVRHDSDALHGLYGIRLAGVRDLQLMELATRSQVGLNGDGDVVSLSRERVRDLAACIKCDARLSLEEREAWDAAKVEGRMLFVPAFGGRYEVFSERPLKEEIMRYCVQDVQFLPSMWAYYEPKLTPDWEERVRKAERDRVALSLAPEFFGGKHMALAPEGWSSL</sequence>
<evidence type="ECO:0000313" key="2">
    <source>
        <dbReference type="EMBL" id="KAK4122761.1"/>
    </source>
</evidence>
<dbReference type="Gene3D" id="3.30.420.10">
    <property type="entry name" value="Ribonuclease H-like superfamily/Ribonuclease H"/>
    <property type="match status" value="1"/>
</dbReference>
<dbReference type="PANTHER" id="PTHR43040:SF1">
    <property type="entry name" value="RIBONUCLEASE D"/>
    <property type="match status" value="1"/>
</dbReference>
<dbReference type="InterPro" id="IPR036397">
    <property type="entry name" value="RNaseH_sf"/>
</dbReference>
<organism evidence="2 3">
    <name type="scientific">Parathielavia appendiculata</name>
    <dbReference type="NCBI Taxonomy" id="2587402"/>
    <lineage>
        <taxon>Eukaryota</taxon>
        <taxon>Fungi</taxon>
        <taxon>Dikarya</taxon>
        <taxon>Ascomycota</taxon>
        <taxon>Pezizomycotina</taxon>
        <taxon>Sordariomycetes</taxon>
        <taxon>Sordariomycetidae</taxon>
        <taxon>Sordariales</taxon>
        <taxon>Chaetomiaceae</taxon>
        <taxon>Parathielavia</taxon>
    </lineage>
</organism>
<dbReference type="Pfam" id="PF01612">
    <property type="entry name" value="DNA_pol_A_exo1"/>
    <property type="match status" value="1"/>
</dbReference>
<evidence type="ECO:0000313" key="3">
    <source>
        <dbReference type="Proteomes" id="UP001302602"/>
    </source>
</evidence>
<dbReference type="PANTHER" id="PTHR43040">
    <property type="entry name" value="RIBONUCLEASE D"/>
    <property type="match status" value="1"/>
</dbReference>
<comment type="caution">
    <text evidence="2">The sequence shown here is derived from an EMBL/GenBank/DDBJ whole genome shotgun (WGS) entry which is preliminary data.</text>
</comment>
<dbReference type="GO" id="GO:0003676">
    <property type="term" value="F:nucleic acid binding"/>
    <property type="evidence" value="ECO:0007669"/>
    <property type="project" value="InterPro"/>
</dbReference>
<proteinExistence type="predicted"/>
<protein>
    <recommendedName>
        <fullName evidence="1">3'-5' exonuclease domain-containing protein</fullName>
    </recommendedName>
</protein>
<name>A0AAN6TZT4_9PEZI</name>
<evidence type="ECO:0000259" key="1">
    <source>
        <dbReference type="Pfam" id="PF01612"/>
    </source>
</evidence>
<dbReference type="GeneID" id="87833861"/>
<feature type="domain" description="3'-5' exonuclease" evidence="1">
    <location>
        <begin position="44"/>
        <end position="140"/>
    </location>
</feature>
<dbReference type="AlphaFoldDB" id="A0AAN6TZT4"/>
<dbReference type="EMBL" id="MU853230">
    <property type="protein sequence ID" value="KAK4122761.1"/>
    <property type="molecule type" value="Genomic_DNA"/>
</dbReference>
<gene>
    <name evidence="2" type="ORF">N657DRAFT_691238</name>
</gene>
<dbReference type="SUPFAM" id="SSF53098">
    <property type="entry name" value="Ribonuclease H-like"/>
    <property type="match status" value="1"/>
</dbReference>
<dbReference type="InterPro" id="IPR002562">
    <property type="entry name" value="3'-5'_exonuclease_dom"/>
</dbReference>
<keyword evidence="3" id="KW-1185">Reference proteome</keyword>
<dbReference type="RefSeq" id="XP_062646532.1">
    <property type="nucleotide sequence ID" value="XM_062797093.1"/>
</dbReference>
<reference evidence="2" key="2">
    <citation type="submission" date="2023-05" db="EMBL/GenBank/DDBJ databases">
        <authorList>
            <consortium name="Lawrence Berkeley National Laboratory"/>
            <person name="Steindorff A."/>
            <person name="Hensen N."/>
            <person name="Bonometti L."/>
            <person name="Westerberg I."/>
            <person name="Brannstrom I.O."/>
            <person name="Guillou S."/>
            <person name="Cros-Aarteil S."/>
            <person name="Calhoun S."/>
            <person name="Haridas S."/>
            <person name="Kuo A."/>
            <person name="Mondo S."/>
            <person name="Pangilinan J."/>
            <person name="Riley R."/>
            <person name="Labutti K."/>
            <person name="Andreopoulos B."/>
            <person name="Lipzen A."/>
            <person name="Chen C."/>
            <person name="Yanf M."/>
            <person name="Daum C."/>
            <person name="Ng V."/>
            <person name="Clum A."/>
            <person name="Ohm R."/>
            <person name="Martin F."/>
            <person name="Silar P."/>
            <person name="Natvig D."/>
            <person name="Lalanne C."/>
            <person name="Gautier V."/>
            <person name="Ament-Velasquez S.L."/>
            <person name="Kruys A."/>
            <person name="Hutchinson M.I."/>
            <person name="Powell A.J."/>
            <person name="Barry K."/>
            <person name="Miller A.N."/>
            <person name="Grigoriev I.V."/>
            <person name="Debuchy R."/>
            <person name="Gladieux P."/>
            <person name="Thoren M.H."/>
            <person name="Johannesson H."/>
        </authorList>
    </citation>
    <scope>NUCLEOTIDE SEQUENCE</scope>
    <source>
        <strain evidence="2">CBS 731.68</strain>
    </source>
</reference>
<reference evidence="2" key="1">
    <citation type="journal article" date="2023" name="Mol. Phylogenet. Evol.">
        <title>Genome-scale phylogeny and comparative genomics of the fungal order Sordariales.</title>
        <authorList>
            <person name="Hensen N."/>
            <person name="Bonometti L."/>
            <person name="Westerberg I."/>
            <person name="Brannstrom I.O."/>
            <person name="Guillou S."/>
            <person name="Cros-Aarteil S."/>
            <person name="Calhoun S."/>
            <person name="Haridas S."/>
            <person name="Kuo A."/>
            <person name="Mondo S."/>
            <person name="Pangilinan J."/>
            <person name="Riley R."/>
            <person name="LaButti K."/>
            <person name="Andreopoulos B."/>
            <person name="Lipzen A."/>
            <person name="Chen C."/>
            <person name="Yan M."/>
            <person name="Daum C."/>
            <person name="Ng V."/>
            <person name="Clum A."/>
            <person name="Steindorff A."/>
            <person name="Ohm R.A."/>
            <person name="Martin F."/>
            <person name="Silar P."/>
            <person name="Natvig D.O."/>
            <person name="Lalanne C."/>
            <person name="Gautier V."/>
            <person name="Ament-Velasquez S.L."/>
            <person name="Kruys A."/>
            <person name="Hutchinson M.I."/>
            <person name="Powell A.J."/>
            <person name="Barry K."/>
            <person name="Miller A.N."/>
            <person name="Grigoriev I.V."/>
            <person name="Debuchy R."/>
            <person name="Gladieux P."/>
            <person name="Hiltunen Thoren M."/>
            <person name="Johannesson H."/>
        </authorList>
    </citation>
    <scope>NUCLEOTIDE SEQUENCE</scope>
    <source>
        <strain evidence="2">CBS 731.68</strain>
    </source>
</reference>
<dbReference type="GO" id="GO:0008408">
    <property type="term" value="F:3'-5' exonuclease activity"/>
    <property type="evidence" value="ECO:0007669"/>
    <property type="project" value="InterPro"/>
</dbReference>
<dbReference type="GO" id="GO:0006139">
    <property type="term" value="P:nucleobase-containing compound metabolic process"/>
    <property type="evidence" value="ECO:0007669"/>
    <property type="project" value="InterPro"/>
</dbReference>
<dbReference type="InterPro" id="IPR012337">
    <property type="entry name" value="RNaseH-like_sf"/>
</dbReference>